<evidence type="ECO:0000256" key="3">
    <source>
        <dbReference type="RuleBase" id="RU000363"/>
    </source>
</evidence>
<dbReference type="InterPro" id="IPR002347">
    <property type="entry name" value="SDR_fam"/>
</dbReference>
<proteinExistence type="inferred from homology"/>
<dbReference type="EMBL" id="BAABHK010000019">
    <property type="protein sequence ID" value="GAA4637230.1"/>
    <property type="molecule type" value="Genomic_DNA"/>
</dbReference>
<organism evidence="4 5">
    <name type="scientific">Actinoallomurus vinaceus</name>
    <dbReference type="NCBI Taxonomy" id="1080074"/>
    <lineage>
        <taxon>Bacteria</taxon>
        <taxon>Bacillati</taxon>
        <taxon>Actinomycetota</taxon>
        <taxon>Actinomycetes</taxon>
        <taxon>Streptosporangiales</taxon>
        <taxon>Thermomonosporaceae</taxon>
        <taxon>Actinoallomurus</taxon>
    </lineage>
</organism>
<keyword evidence="5" id="KW-1185">Reference proteome</keyword>
<dbReference type="SUPFAM" id="SSF51735">
    <property type="entry name" value="NAD(P)-binding Rossmann-fold domains"/>
    <property type="match status" value="1"/>
</dbReference>
<dbReference type="PANTHER" id="PTHR44196">
    <property type="entry name" value="DEHYDROGENASE/REDUCTASE SDR FAMILY MEMBER 7B"/>
    <property type="match status" value="1"/>
</dbReference>
<dbReference type="Pfam" id="PF00106">
    <property type="entry name" value="adh_short"/>
    <property type="match status" value="1"/>
</dbReference>
<sequence length="235" mass="24501">MRIQGATALVTGANRGLGQVMTRMLLQRGAQRVYAGARDPQTVVEPGVIPVGLDVTDPAQVAAAAETCADVTLLVNNAGVLTDSALLAAPGLGAARTEMEVNYFGTLAMCRAFAPLLTRNGYGAIVNVLSIASWFNNPAMGSYCASKAAAWAMTNGVRSELHDEGILVVGVHCGYIDTDMARHVTGVKNTPESIAAQVFDAVEAGRTEVLADERTRQVKAALHLAPSATALPSRP</sequence>
<dbReference type="PROSITE" id="PS00061">
    <property type="entry name" value="ADH_SHORT"/>
    <property type="match status" value="1"/>
</dbReference>
<dbReference type="InterPro" id="IPR020904">
    <property type="entry name" value="Sc_DH/Rdtase_CS"/>
</dbReference>
<evidence type="ECO:0000256" key="1">
    <source>
        <dbReference type="ARBA" id="ARBA00006484"/>
    </source>
</evidence>
<dbReference type="RefSeq" id="WP_345440207.1">
    <property type="nucleotide sequence ID" value="NZ_BAABHK010000019.1"/>
</dbReference>
<comment type="caution">
    <text evidence="4">The sequence shown here is derived from an EMBL/GenBank/DDBJ whole genome shotgun (WGS) entry which is preliminary data.</text>
</comment>
<dbReference type="NCBIfam" id="NF006119">
    <property type="entry name" value="PRK08264.1-5"/>
    <property type="match status" value="1"/>
</dbReference>
<gene>
    <name evidence="4" type="ORF">GCM10023196_090190</name>
</gene>
<evidence type="ECO:0000313" key="5">
    <source>
        <dbReference type="Proteomes" id="UP001501442"/>
    </source>
</evidence>
<name>A0ABP8USP3_9ACTN</name>
<dbReference type="PRINTS" id="PR00080">
    <property type="entry name" value="SDRFAMILY"/>
</dbReference>
<dbReference type="PRINTS" id="PR00081">
    <property type="entry name" value="GDHRDH"/>
</dbReference>
<dbReference type="InterPro" id="IPR036291">
    <property type="entry name" value="NAD(P)-bd_dom_sf"/>
</dbReference>
<dbReference type="Proteomes" id="UP001501442">
    <property type="component" value="Unassembled WGS sequence"/>
</dbReference>
<dbReference type="Gene3D" id="3.40.50.720">
    <property type="entry name" value="NAD(P)-binding Rossmann-like Domain"/>
    <property type="match status" value="1"/>
</dbReference>
<reference evidence="5" key="1">
    <citation type="journal article" date="2019" name="Int. J. Syst. Evol. Microbiol.">
        <title>The Global Catalogue of Microorganisms (GCM) 10K type strain sequencing project: providing services to taxonomists for standard genome sequencing and annotation.</title>
        <authorList>
            <consortium name="The Broad Institute Genomics Platform"/>
            <consortium name="The Broad Institute Genome Sequencing Center for Infectious Disease"/>
            <person name="Wu L."/>
            <person name="Ma J."/>
        </authorList>
    </citation>
    <scope>NUCLEOTIDE SEQUENCE [LARGE SCALE GENOMIC DNA]</scope>
    <source>
        <strain evidence="5">JCM 17939</strain>
    </source>
</reference>
<keyword evidence="2" id="KW-0560">Oxidoreductase</keyword>
<evidence type="ECO:0000256" key="2">
    <source>
        <dbReference type="ARBA" id="ARBA00023002"/>
    </source>
</evidence>
<protein>
    <submittedName>
        <fullName evidence="4">SDR family oxidoreductase</fullName>
    </submittedName>
</protein>
<evidence type="ECO:0000313" key="4">
    <source>
        <dbReference type="EMBL" id="GAA4637230.1"/>
    </source>
</evidence>
<accession>A0ABP8USP3</accession>
<comment type="similarity">
    <text evidence="1 3">Belongs to the short-chain dehydrogenases/reductases (SDR) family.</text>
</comment>
<dbReference type="PANTHER" id="PTHR44196:SF1">
    <property type="entry name" value="DEHYDROGENASE_REDUCTASE SDR FAMILY MEMBER 7B"/>
    <property type="match status" value="1"/>
</dbReference>